<keyword evidence="3" id="KW-1185">Reference proteome</keyword>
<dbReference type="RefSeq" id="WP_106584632.1">
    <property type="nucleotide sequence ID" value="NZ_PYGA01000014.1"/>
</dbReference>
<comment type="caution">
    <text evidence="2">The sequence shown here is derived from an EMBL/GenBank/DDBJ whole genome shotgun (WGS) entry which is preliminary data.</text>
</comment>
<feature type="transmembrane region" description="Helical" evidence="1">
    <location>
        <begin position="55"/>
        <end position="73"/>
    </location>
</feature>
<accession>A0A2P8DER0</accession>
<feature type="transmembrane region" description="Helical" evidence="1">
    <location>
        <begin position="21"/>
        <end position="43"/>
    </location>
</feature>
<feature type="transmembrane region" description="Helical" evidence="1">
    <location>
        <begin position="94"/>
        <end position="114"/>
    </location>
</feature>
<dbReference type="OrthoDB" id="3541120at2"/>
<keyword evidence="1" id="KW-0472">Membrane</keyword>
<organism evidence="2 3">
    <name type="scientific">Murinocardiopsis flavida</name>
    <dbReference type="NCBI Taxonomy" id="645275"/>
    <lineage>
        <taxon>Bacteria</taxon>
        <taxon>Bacillati</taxon>
        <taxon>Actinomycetota</taxon>
        <taxon>Actinomycetes</taxon>
        <taxon>Streptosporangiales</taxon>
        <taxon>Nocardiopsidaceae</taxon>
        <taxon>Murinocardiopsis</taxon>
    </lineage>
</organism>
<keyword evidence="1" id="KW-1133">Transmembrane helix</keyword>
<protein>
    <recommendedName>
        <fullName evidence="4">Transmembrane protein</fullName>
    </recommendedName>
</protein>
<evidence type="ECO:0008006" key="4">
    <source>
        <dbReference type="Google" id="ProtNLM"/>
    </source>
</evidence>
<evidence type="ECO:0000256" key="1">
    <source>
        <dbReference type="SAM" id="Phobius"/>
    </source>
</evidence>
<dbReference type="Proteomes" id="UP000240542">
    <property type="component" value="Unassembled WGS sequence"/>
</dbReference>
<name>A0A2P8DER0_9ACTN</name>
<sequence>MTGKPELDQVADARSRLASHAPFPVTYWVLYGAVLVFLAGLPIWSTWLSPVGGSYVPWGIAAIGIASAAYSWARRRRSGVYLPKRISAYPGARPIRLVSLAVTLAGLAGIFALVEYGQREAALLVLPVVAAAIFVTQFMTRSAMRRDIEAGRVRL</sequence>
<evidence type="ECO:0000313" key="2">
    <source>
        <dbReference type="EMBL" id="PSK95705.1"/>
    </source>
</evidence>
<evidence type="ECO:0000313" key="3">
    <source>
        <dbReference type="Proteomes" id="UP000240542"/>
    </source>
</evidence>
<dbReference type="EMBL" id="PYGA01000014">
    <property type="protein sequence ID" value="PSK95705.1"/>
    <property type="molecule type" value="Genomic_DNA"/>
</dbReference>
<keyword evidence="1" id="KW-0812">Transmembrane</keyword>
<feature type="transmembrane region" description="Helical" evidence="1">
    <location>
        <begin position="120"/>
        <end position="139"/>
    </location>
</feature>
<proteinExistence type="predicted"/>
<gene>
    <name evidence="2" type="ORF">CLV63_114138</name>
</gene>
<dbReference type="AlphaFoldDB" id="A0A2P8DER0"/>
<reference evidence="2 3" key="1">
    <citation type="submission" date="2018-03" db="EMBL/GenBank/DDBJ databases">
        <title>Genomic Encyclopedia of Archaeal and Bacterial Type Strains, Phase II (KMG-II): from individual species to whole genera.</title>
        <authorList>
            <person name="Goeker M."/>
        </authorList>
    </citation>
    <scope>NUCLEOTIDE SEQUENCE [LARGE SCALE GENOMIC DNA]</scope>
    <source>
        <strain evidence="2 3">DSM 45312</strain>
    </source>
</reference>